<evidence type="ECO:0000313" key="2">
    <source>
        <dbReference type="Proteomes" id="UP000030512"/>
    </source>
</evidence>
<sequence>METSKPETPDPGVFLVKGDTVSIPSFSVSIDEEGKMNADPVILKTGIEMTPYWLNIAYKHLISTEVTHKKLMLVKAEENNRLIGECLKKEYSSGMQAIMASGIAIDAYYASVKEHVKIPKDQVDAWQKKAPPGISRLQKYFELGSICLRPTSKA</sequence>
<dbReference type="OrthoDB" id="9204563at2"/>
<keyword evidence="2" id="KW-1185">Reference proteome</keyword>
<organism evidence="1 2">
    <name type="scientific">Methylomonas denitrificans</name>
    <dbReference type="NCBI Taxonomy" id="1538553"/>
    <lineage>
        <taxon>Bacteria</taxon>
        <taxon>Pseudomonadati</taxon>
        <taxon>Pseudomonadota</taxon>
        <taxon>Gammaproteobacteria</taxon>
        <taxon>Methylococcales</taxon>
        <taxon>Methylococcaceae</taxon>
        <taxon>Methylomonas</taxon>
    </lineage>
</organism>
<gene>
    <name evidence="1" type="ORF">JT25_005945</name>
</gene>
<proteinExistence type="predicted"/>
<dbReference type="EMBL" id="CP014476">
    <property type="protein sequence ID" value="AMK76037.1"/>
    <property type="molecule type" value="Genomic_DNA"/>
</dbReference>
<dbReference type="Proteomes" id="UP000030512">
    <property type="component" value="Chromosome"/>
</dbReference>
<evidence type="ECO:0000313" key="1">
    <source>
        <dbReference type="EMBL" id="AMK76037.1"/>
    </source>
</evidence>
<protein>
    <submittedName>
        <fullName evidence="1">Uncharacterized protein</fullName>
    </submittedName>
</protein>
<reference evidence="1 2" key="1">
    <citation type="journal article" date="2015" name="Environ. Microbiol.">
        <title>Methane oxidation coupled to nitrate reduction under hypoxia by the Gammaproteobacterium Methylomonas denitrificans, sp. nov. type strain FJG1.</title>
        <authorList>
            <person name="Kits K.D."/>
            <person name="Klotz M.G."/>
            <person name="Stein L.Y."/>
        </authorList>
    </citation>
    <scope>NUCLEOTIDE SEQUENCE [LARGE SCALE GENOMIC DNA]</scope>
    <source>
        <strain evidence="1 2">FJG1</strain>
    </source>
</reference>
<dbReference type="AlphaFoldDB" id="A0A126T1T5"/>
<accession>A0A126T1T5</accession>
<dbReference type="RefSeq" id="WP_036274331.1">
    <property type="nucleotide sequence ID" value="NZ_CP014476.1"/>
</dbReference>
<dbReference type="KEGG" id="mdn:JT25_005945"/>
<dbReference type="STRING" id="1538553.JT25_005945"/>
<name>A0A126T1T5_9GAMM</name>